<dbReference type="PANTHER" id="PTHR11207">
    <property type="entry name" value="RIBONUCLEASE III"/>
    <property type="match status" value="1"/>
</dbReference>
<comment type="cofactor">
    <cofactor evidence="2">
        <name>Mn(2+)</name>
        <dbReference type="ChEBI" id="CHEBI:29035"/>
    </cofactor>
</comment>
<comment type="catalytic activity">
    <reaction evidence="1">
        <text>Endonucleolytic cleavage to 5'-phosphomonoester.</text>
        <dbReference type="EC" id="3.1.26.3"/>
    </reaction>
</comment>
<evidence type="ECO:0000259" key="27">
    <source>
        <dbReference type="PROSITE" id="PS50137"/>
    </source>
</evidence>
<keyword evidence="14" id="KW-0221">Differentiation</keyword>
<feature type="compositionally biased region" description="Acidic residues" evidence="26">
    <location>
        <begin position="330"/>
        <end position="346"/>
    </location>
</feature>
<keyword evidence="19" id="KW-0464">Manganese</keyword>
<evidence type="ECO:0000256" key="9">
    <source>
        <dbReference type="ARBA" id="ARBA00022552"/>
    </source>
</evidence>
<evidence type="ECO:0000256" key="12">
    <source>
        <dbReference type="ARBA" id="ARBA00022737"/>
    </source>
</evidence>
<evidence type="ECO:0000256" key="22">
    <source>
        <dbReference type="ARBA" id="ARBA00060285"/>
    </source>
</evidence>
<evidence type="ECO:0000256" key="18">
    <source>
        <dbReference type="ARBA" id="ARBA00023156"/>
    </source>
</evidence>
<keyword evidence="8" id="KW-0690">Ribosome biogenesis</keyword>
<evidence type="ECO:0000256" key="15">
    <source>
        <dbReference type="ARBA" id="ARBA00022801"/>
    </source>
</evidence>
<dbReference type="SUPFAM" id="SSF69065">
    <property type="entry name" value="RNase III domain-like"/>
    <property type="match status" value="2"/>
</dbReference>
<evidence type="ECO:0000256" key="20">
    <source>
        <dbReference type="ARBA" id="ARBA00023242"/>
    </source>
</evidence>
<dbReference type="FunFam" id="3.30.160.20:FF:000012">
    <property type="entry name" value="Drosha ribonuclease III"/>
    <property type="match status" value="1"/>
</dbReference>
<dbReference type="PROSITE" id="PS50142">
    <property type="entry name" value="RNASE_3_2"/>
    <property type="match status" value="2"/>
</dbReference>
<dbReference type="EMBL" id="UPTC01000743">
    <property type="protein sequence ID" value="VBB29940.1"/>
    <property type="molecule type" value="Genomic_DNA"/>
</dbReference>
<comment type="similarity">
    <text evidence="5">Belongs to the ribonuclease III family.</text>
</comment>
<evidence type="ECO:0000256" key="16">
    <source>
        <dbReference type="ARBA" id="ARBA00022842"/>
    </source>
</evidence>
<dbReference type="PROSITE" id="PS50137">
    <property type="entry name" value="DS_RBD"/>
    <property type="match status" value="1"/>
</dbReference>
<evidence type="ECO:0000256" key="7">
    <source>
        <dbReference type="ARBA" id="ARBA00017706"/>
    </source>
</evidence>
<organism evidence="29 30">
    <name type="scientific">Acanthocheilonema viteae</name>
    <name type="common">Filarial nematode worm</name>
    <name type="synonym">Dipetalonema viteae</name>
    <dbReference type="NCBI Taxonomy" id="6277"/>
    <lineage>
        <taxon>Eukaryota</taxon>
        <taxon>Metazoa</taxon>
        <taxon>Ecdysozoa</taxon>
        <taxon>Nematoda</taxon>
        <taxon>Chromadorea</taxon>
        <taxon>Rhabditida</taxon>
        <taxon>Spirurina</taxon>
        <taxon>Spiruromorpha</taxon>
        <taxon>Filarioidea</taxon>
        <taxon>Onchocercidae</taxon>
        <taxon>Acanthocheilonema</taxon>
    </lineage>
</organism>
<dbReference type="SUPFAM" id="SSF54768">
    <property type="entry name" value="dsRNA-binding domain-like"/>
    <property type="match status" value="1"/>
</dbReference>
<dbReference type="InterPro" id="IPR036389">
    <property type="entry name" value="RNase_III_sf"/>
</dbReference>
<dbReference type="InterPro" id="IPR044442">
    <property type="entry name" value="RNAse_III_DSRM__animal"/>
</dbReference>
<evidence type="ECO:0000313" key="29">
    <source>
        <dbReference type="EMBL" id="VBB29940.1"/>
    </source>
</evidence>
<dbReference type="GO" id="GO:0031053">
    <property type="term" value="P:primary miRNA processing"/>
    <property type="evidence" value="ECO:0007669"/>
    <property type="project" value="TreeGrafter"/>
</dbReference>
<evidence type="ECO:0000256" key="1">
    <source>
        <dbReference type="ARBA" id="ARBA00000109"/>
    </source>
</evidence>
<protein>
    <recommendedName>
        <fullName evidence="7">Ribonuclease 3</fullName>
        <ecNumber evidence="6">3.1.26.3</ecNumber>
    </recommendedName>
    <alternativeName>
        <fullName evidence="21">Ribonuclease III</fullName>
    </alternativeName>
    <alternativeName>
        <fullName evidence="23 24">protein Drosha</fullName>
    </alternativeName>
</protein>
<dbReference type="SMART" id="SM00535">
    <property type="entry name" value="RIBOc"/>
    <property type="match status" value="2"/>
</dbReference>
<feature type="compositionally biased region" description="Basic and acidic residues" evidence="26">
    <location>
        <begin position="184"/>
        <end position="193"/>
    </location>
</feature>
<dbReference type="Proteomes" id="UP000276991">
    <property type="component" value="Unassembled WGS sequence"/>
</dbReference>
<dbReference type="Pfam" id="PF14622">
    <property type="entry name" value="Ribonucleas_3_3"/>
    <property type="match status" value="1"/>
</dbReference>
<evidence type="ECO:0000256" key="25">
    <source>
        <dbReference type="PROSITE-ProRule" id="PRU00266"/>
    </source>
</evidence>
<dbReference type="Pfam" id="PF00636">
    <property type="entry name" value="Ribonuclease_3"/>
    <property type="match status" value="1"/>
</dbReference>
<evidence type="ECO:0000256" key="2">
    <source>
        <dbReference type="ARBA" id="ARBA00001936"/>
    </source>
</evidence>
<dbReference type="InterPro" id="IPR014720">
    <property type="entry name" value="dsRBD_dom"/>
</dbReference>
<name>A0A498SJ41_ACAVI</name>
<evidence type="ECO:0000259" key="28">
    <source>
        <dbReference type="PROSITE" id="PS50142"/>
    </source>
</evidence>
<sequence length="2279" mass="260100">MFPNPGSSLPRINLPQQGVRPVLIREAPGFSCGNPSGTLNMLPTTGGQPTIPPLIVSHTTSANLFTLRPLLPLANSAEHISDVHYRIRRNAIGCPRPLFSDMERHQWSSASAVDRSQFVRPPGNKNSRSLPSLRDISRSTAKQNLYAREVGASDGTICTSVSDSRISTVESVNVSDDDFNCVGNEEKHGEQKSDNCNTTKRRHRKRKREQFSSGESESEQNKDVPRWQKLTKEDFVDTILSDTDEEIDQIEQTVAMSGFHSQSIPDDKFYYINDIGNSYATEELKKLHNRFRKEIIEKIAKEKEDQPKCDPPDILAFHDNCKCGHHSDTETESESCDSDECIDDSDERSGSVSVDEQQTDNKDKIIRVKMSESKKHSTVAKREVFRKRNHPAVLHSDVCFNEVGQMNDGPECRCSWAAKKSGLRHNKYAGETVIEKCDLNSSNSHRLWHYILYTEPNPNTLVRRSTKINYCDKSYELEGFSVFFHKSLPSNFPQSPLSKWTSDYNIKFMEENIPTNFTIEDLELFHHYLFTDIMEMYDLKKYPLDNTDGCPYYHCMPRFVCNLPGGGKEILPMSVVMSYLIESYHRLVTESEAQVLKQNVDAFREFAENMRGSLVMNANKRPSTIRVDLIDRPDFLPNNSDNLFPLITHFGVRPSSHTYNSNTEYQKMSKEYLRMRKILAMKPRVSAEERGKLAQKASQLKALRNDSQLKRDFVMSVSSRDFYSTGLFPDIVQHGLLLILACAHVRFQWSLEVYEQERICYVFKNRSLLELALTHPSYRTNYGTNSDHARNTLNNCGVRSSKQRVHDRLVQQQLSAKKRGFHTLMEIMSKLGSRKAEQSPLNHNERLEFLGDAVIEFITTIHLFYMFSDLDEGGLATYRSTMVQNKNLAVLAKKIGLDEFMLYAHGPDLCHESDLRHAMANAFEAMMAAIYLDAGIDECDRIFGRAMFSDSEELLSTWFNLEDHPLKRDNPNGDRHLINDVPALQLLTELEKSIGVTFKHIRVLAKAFTRRNIGFNNLTLGHNQRLEFLGDTVLQLITTDYLYKHFPYHHEGHLSILRTCLVSNRTQSVICDDIGMTKYLVTPKVMQKGGLPVLRVKDKADLVEAEKYNFWVPSLIIFYLAFLGALYVDRGFDYCKVFCRICFFPRLKFFIIAQHWNDPKSQLQQCCLTLRQMDGGEPDIPEYRTIAVEGPTNTRVYKVAVYFRKKRLAVGCGHTMQLAQMHAAENALIKRSDLFPTLKNTAKHGAVQSKRDNDSIVKVKCEPTDRAKQRTSFDSTHVLQPDTGSSLIDDSQTSRPQIVSLLDLKLCRKRITESMRKQTTVSINQNISEVVGPSILTTNSLESDDSKWPLNSLDKLHHSQMSYLELSLFKKHIKRLQVDQQKDIYDVIDSIEWNHLVTEAHLEKALNTLNDLKCNVKGLIDSEIAILISATGCRCQMLSAAQRNEYASRLLHILKMRGVVLGTAARNALLAAQIDNHVDVGVVETLKQFESDGLVPDAQTYGQLSRIYARKADLKRIIEIINHVRYIGIELPSEVLESIVYSLASLGQDEKAKSIIEHVFNNIPLADNLKMAYTLAKAEHFDGVNVLEFLDKIANVNTFIEKYQISIYELLFSLARKGNLDAIIKLTSILPPLSKSMDKQYESIICSKIRRFLSKEEQNIVAAAILLDLIPNIEKRHPLRIYLHSVALNNPKNFHDLFAIYKRTDDFVELQNRPHLQLPIAVRHFNELMKADTKEKKVEHLLEIARSLQSTGITSCGEKYFTNVKELFIVPLLKDMNFLSQLMKKIENESSLQCFVVDILITHLMATKQMHQLQLLLQGTLKNSLAGETYPYREVKNFILNTSVKNKSLVPVCRLLRLLFPLPGINNNCQYEKGMQIIKSAVIAGDLNKVKMMCELWSTDKRIVLRKSDKEDLLKTLDWNGESSKKQFVNTLSEMGSPLDTKVQRKHCTNEKLSKLNKISAGRGVRQKPIGKAESANRKRMEMELQNALDCGDLKKAKEIWIMGPEYISPSKGLLLAEKLYFSKMMDQFKSVLLKLNELHEDLSYHVLTAYDSSDASHVRMVFLDKTSKILGLHLNIKQELLYNTRVNAFHELIEKGNLSHALDLLKIISAQKNSVYGQFDLMGAAIERDDTTIISEVINLIATYHGKESSLADFCVALLEHNKKMHAVRLVQSSSFRLSGAKLNYYIDREIDLGRVEVILNLFELCIRKKNLEQRDLENAVSKIVNFYVKRKNEAIINLIEERLKDIGIRLTPGMNSLLLKSKGQNFDVTYDDNVSIP</sequence>
<dbReference type="InterPro" id="IPR011990">
    <property type="entry name" value="TPR-like_helical_dom_sf"/>
</dbReference>
<keyword evidence="16" id="KW-0460">Magnesium</keyword>
<dbReference type="GO" id="GO:0006364">
    <property type="term" value="P:rRNA processing"/>
    <property type="evidence" value="ECO:0007669"/>
    <property type="project" value="UniProtKB-KW"/>
</dbReference>
<evidence type="ECO:0000256" key="14">
    <source>
        <dbReference type="ARBA" id="ARBA00022782"/>
    </source>
</evidence>
<feature type="compositionally biased region" description="Basic residues" evidence="26">
    <location>
        <begin position="199"/>
        <end position="208"/>
    </location>
</feature>
<dbReference type="EC" id="3.1.26.3" evidence="6"/>
<evidence type="ECO:0000256" key="11">
    <source>
        <dbReference type="ARBA" id="ARBA00022723"/>
    </source>
</evidence>
<keyword evidence="20" id="KW-0539">Nucleus</keyword>
<proteinExistence type="inferred from homology"/>
<dbReference type="GO" id="GO:0030154">
    <property type="term" value="P:cell differentiation"/>
    <property type="evidence" value="ECO:0007669"/>
    <property type="project" value="UniProtKB-KW"/>
</dbReference>
<dbReference type="InterPro" id="IPR058938">
    <property type="entry name" value="Helical_CED_Drosha"/>
</dbReference>
<keyword evidence="11" id="KW-0479">Metal-binding</keyword>
<evidence type="ECO:0000256" key="19">
    <source>
        <dbReference type="ARBA" id="ARBA00023211"/>
    </source>
</evidence>
<dbReference type="Gene3D" id="1.10.1520.10">
    <property type="entry name" value="Ribonuclease III domain"/>
    <property type="match status" value="2"/>
</dbReference>
<evidence type="ECO:0000256" key="3">
    <source>
        <dbReference type="ARBA" id="ARBA00001946"/>
    </source>
</evidence>
<feature type="region of interest" description="Disordered" evidence="26">
    <location>
        <begin position="177"/>
        <end position="226"/>
    </location>
</feature>
<dbReference type="FunFam" id="1.10.1520.10:FF:000002">
    <property type="entry name" value="Drosha ribonuclease III"/>
    <property type="match status" value="1"/>
</dbReference>
<evidence type="ECO:0000256" key="23">
    <source>
        <dbReference type="ARBA" id="ARBA00078955"/>
    </source>
</evidence>
<dbReference type="GO" id="GO:0046872">
    <property type="term" value="F:metal ion binding"/>
    <property type="evidence" value="ECO:0007669"/>
    <property type="project" value="UniProtKB-KW"/>
</dbReference>
<comment type="function">
    <text evidence="22">Executes the initial step of microRNA (miRNA) processing in the nucleus, that is the cleavage of pri-miRNA to release pre-miRNA. Involved in pre-rRNA processing. Cleaves double-strand RNA and does not cleave single-strand RNA. Involved in fertility. Required for the function or synthesis of the let-7 miRNA.</text>
</comment>
<feature type="domain" description="RNase III" evidence="28">
    <location>
        <begin position="757"/>
        <end position="935"/>
    </location>
</feature>
<evidence type="ECO:0000313" key="30">
    <source>
        <dbReference type="Proteomes" id="UP000276991"/>
    </source>
</evidence>
<keyword evidence="10" id="KW-0540">Nuclease</keyword>
<keyword evidence="12" id="KW-0677">Repeat</keyword>
<dbReference type="GO" id="GO:0031054">
    <property type="term" value="P:pre-miRNA processing"/>
    <property type="evidence" value="ECO:0007669"/>
    <property type="project" value="InterPro"/>
</dbReference>
<evidence type="ECO:0000256" key="26">
    <source>
        <dbReference type="SAM" id="MobiDB-lite"/>
    </source>
</evidence>
<evidence type="ECO:0000256" key="10">
    <source>
        <dbReference type="ARBA" id="ARBA00022722"/>
    </source>
</evidence>
<reference evidence="29 30" key="1">
    <citation type="submission" date="2018-08" db="EMBL/GenBank/DDBJ databases">
        <authorList>
            <person name="Laetsch R D."/>
            <person name="Stevens L."/>
            <person name="Kumar S."/>
            <person name="Blaxter L. M."/>
        </authorList>
    </citation>
    <scope>NUCLEOTIDE SEQUENCE [LARGE SCALE GENOMIC DNA]</scope>
</reference>
<dbReference type="CDD" id="cd19877">
    <property type="entry name" value="DSRM_RNAse_III_meta_like"/>
    <property type="match status" value="1"/>
</dbReference>
<dbReference type="GO" id="GO:0007506">
    <property type="term" value="P:gonadal mesoderm development"/>
    <property type="evidence" value="ECO:0007669"/>
    <property type="project" value="UniProtKB-KW"/>
</dbReference>
<keyword evidence="15" id="KW-0378">Hydrolase</keyword>
<feature type="domain" description="DRBM" evidence="27">
    <location>
        <begin position="1158"/>
        <end position="1233"/>
    </location>
</feature>
<comment type="subcellular location">
    <subcellularLocation>
        <location evidence="4">Nucleus</location>
    </subcellularLocation>
</comment>
<keyword evidence="18" id="KW-0334">Gonadal differentiation</keyword>
<keyword evidence="9" id="KW-0698">rRNA processing</keyword>
<dbReference type="GO" id="GO:0070877">
    <property type="term" value="C:microprocessor complex"/>
    <property type="evidence" value="ECO:0007669"/>
    <property type="project" value="TreeGrafter"/>
</dbReference>
<dbReference type="OrthoDB" id="67027at2759"/>
<dbReference type="Pfam" id="PF00035">
    <property type="entry name" value="dsrm"/>
    <property type="match status" value="1"/>
</dbReference>
<dbReference type="GO" id="GO:0004525">
    <property type="term" value="F:ribonuclease III activity"/>
    <property type="evidence" value="ECO:0007669"/>
    <property type="project" value="UniProtKB-EC"/>
</dbReference>
<keyword evidence="30" id="KW-1185">Reference proteome</keyword>
<gene>
    <name evidence="29" type="ORF">NAV_LOCUS4731</name>
</gene>
<dbReference type="PROSITE" id="PS00517">
    <property type="entry name" value="RNASE_3_1"/>
    <property type="match status" value="1"/>
</dbReference>
<evidence type="ECO:0000256" key="24">
    <source>
        <dbReference type="ARBA" id="ARBA00083702"/>
    </source>
</evidence>
<evidence type="ECO:0000256" key="8">
    <source>
        <dbReference type="ARBA" id="ARBA00022517"/>
    </source>
</evidence>
<evidence type="ECO:0000256" key="21">
    <source>
        <dbReference type="ARBA" id="ARBA00032486"/>
    </source>
</evidence>
<accession>A0A498SJ41</accession>
<evidence type="ECO:0000256" key="17">
    <source>
        <dbReference type="ARBA" id="ARBA00022884"/>
    </source>
</evidence>
<feature type="region of interest" description="Disordered" evidence="26">
    <location>
        <begin position="111"/>
        <end position="136"/>
    </location>
</feature>
<dbReference type="GO" id="GO:0003723">
    <property type="term" value="F:RNA binding"/>
    <property type="evidence" value="ECO:0007669"/>
    <property type="project" value="UniProtKB-UniRule"/>
</dbReference>
<dbReference type="STRING" id="6277.A0A498SJ41"/>
<dbReference type="CDD" id="cd00593">
    <property type="entry name" value="RIBOc"/>
    <property type="match status" value="2"/>
</dbReference>
<evidence type="ECO:0000256" key="13">
    <source>
        <dbReference type="ARBA" id="ARBA00022759"/>
    </source>
</evidence>
<evidence type="ECO:0000256" key="6">
    <source>
        <dbReference type="ARBA" id="ARBA00012177"/>
    </source>
</evidence>
<keyword evidence="17 25" id="KW-0694">RNA-binding</keyword>
<dbReference type="Gene3D" id="1.25.40.10">
    <property type="entry name" value="Tetratricopeptide repeat domain"/>
    <property type="match status" value="1"/>
</dbReference>
<feature type="region of interest" description="Disordered" evidence="26">
    <location>
        <begin position="327"/>
        <end position="363"/>
    </location>
</feature>
<keyword evidence="13" id="KW-0255">Endonuclease</keyword>
<dbReference type="SMART" id="SM00358">
    <property type="entry name" value="DSRM"/>
    <property type="match status" value="1"/>
</dbReference>
<evidence type="ECO:0000256" key="5">
    <source>
        <dbReference type="ARBA" id="ARBA00010183"/>
    </source>
</evidence>
<comment type="cofactor">
    <cofactor evidence="3">
        <name>Mg(2+)</name>
        <dbReference type="ChEBI" id="CHEBI:18420"/>
    </cofactor>
</comment>
<dbReference type="Gene3D" id="3.30.160.20">
    <property type="match status" value="1"/>
</dbReference>
<evidence type="ECO:0000256" key="4">
    <source>
        <dbReference type="ARBA" id="ARBA00004123"/>
    </source>
</evidence>
<dbReference type="InterPro" id="IPR000999">
    <property type="entry name" value="RNase_III_dom"/>
</dbReference>
<dbReference type="PANTHER" id="PTHR11207:SF0">
    <property type="entry name" value="RIBONUCLEASE 3"/>
    <property type="match status" value="1"/>
</dbReference>
<feature type="domain" description="RNase III" evidence="28">
    <location>
        <begin position="987"/>
        <end position="1131"/>
    </location>
</feature>
<dbReference type="Pfam" id="PF26050">
    <property type="entry name" value="Helical_CED_Drosha"/>
    <property type="match status" value="1"/>
</dbReference>